<reference evidence="1 2" key="1">
    <citation type="journal article" date="2022" name="G3 (Bethesda)">
        <title>Whole-genome sequence and methylome profiling of the almond [Prunus dulcis (Mill.) D.A. Webb] cultivar 'Nonpareil'.</title>
        <authorList>
            <person name="D'Amico-Willman K.M."/>
            <person name="Ouma W.Z."/>
            <person name="Meulia T."/>
            <person name="Sideli G.M."/>
            <person name="Gradziel T.M."/>
            <person name="Fresnedo-Ramirez J."/>
        </authorList>
    </citation>
    <scope>NUCLEOTIDE SEQUENCE [LARGE SCALE GENOMIC DNA]</scope>
    <source>
        <strain evidence="1">Clone GOH B32 T37-40</strain>
    </source>
</reference>
<evidence type="ECO:0000313" key="2">
    <source>
        <dbReference type="Proteomes" id="UP001054821"/>
    </source>
</evidence>
<dbReference type="AlphaFoldDB" id="A0AAD4ZBS5"/>
<gene>
    <name evidence="1" type="ORF">L3X38_019137</name>
</gene>
<evidence type="ECO:0000313" key="1">
    <source>
        <dbReference type="EMBL" id="KAI5339864.1"/>
    </source>
</evidence>
<sequence length="148" mass="16621">MAMHALMTHGAACEARGSSSSANPFDDAHSFCTRSDRRLTRMRLRRTKRPFQDLVLFVEEALVGNGVVDQLSKFNQEYPIVAFGKDLSFMTMPYEFHGRLSYVVRGMRLRLTNGSLRPTRNTVRADLVSLRPARNAAGLTLGFRGLRG</sequence>
<comment type="caution">
    <text evidence="1">The sequence shown here is derived from an EMBL/GenBank/DDBJ whole genome shotgun (WGS) entry which is preliminary data.</text>
</comment>
<name>A0AAD4ZBS5_PRUDU</name>
<dbReference type="EMBL" id="JAJFAZ020000003">
    <property type="protein sequence ID" value="KAI5339864.1"/>
    <property type="molecule type" value="Genomic_DNA"/>
</dbReference>
<keyword evidence="2" id="KW-1185">Reference proteome</keyword>
<protein>
    <submittedName>
        <fullName evidence="1">Uncharacterized protein</fullName>
    </submittedName>
</protein>
<organism evidence="1 2">
    <name type="scientific">Prunus dulcis</name>
    <name type="common">Almond</name>
    <name type="synonym">Amygdalus dulcis</name>
    <dbReference type="NCBI Taxonomy" id="3755"/>
    <lineage>
        <taxon>Eukaryota</taxon>
        <taxon>Viridiplantae</taxon>
        <taxon>Streptophyta</taxon>
        <taxon>Embryophyta</taxon>
        <taxon>Tracheophyta</taxon>
        <taxon>Spermatophyta</taxon>
        <taxon>Magnoliopsida</taxon>
        <taxon>eudicotyledons</taxon>
        <taxon>Gunneridae</taxon>
        <taxon>Pentapetalae</taxon>
        <taxon>rosids</taxon>
        <taxon>fabids</taxon>
        <taxon>Rosales</taxon>
        <taxon>Rosaceae</taxon>
        <taxon>Amygdaloideae</taxon>
        <taxon>Amygdaleae</taxon>
        <taxon>Prunus</taxon>
    </lineage>
</organism>
<dbReference type="Proteomes" id="UP001054821">
    <property type="component" value="Chromosome 3"/>
</dbReference>
<accession>A0AAD4ZBS5</accession>
<proteinExistence type="predicted"/>